<keyword evidence="1" id="KW-0805">Transcription regulation</keyword>
<feature type="domain" description="HTH myb-type" evidence="7">
    <location>
        <begin position="67"/>
        <end position="121"/>
    </location>
</feature>
<dbReference type="Gene3D" id="1.10.10.60">
    <property type="entry name" value="Homeodomain-like"/>
    <property type="match status" value="2"/>
</dbReference>
<dbReference type="SMART" id="SM00717">
    <property type="entry name" value="SANT"/>
    <property type="match status" value="2"/>
</dbReference>
<feature type="region of interest" description="Disordered" evidence="5">
    <location>
        <begin position="1"/>
        <end position="22"/>
    </location>
</feature>
<evidence type="ECO:0008006" key="10">
    <source>
        <dbReference type="Google" id="ProtNLM"/>
    </source>
</evidence>
<keyword evidence="3" id="KW-0804">Transcription</keyword>
<feature type="region of interest" description="Disordered" evidence="5">
    <location>
        <begin position="191"/>
        <end position="215"/>
    </location>
</feature>
<dbReference type="Proteomes" id="UP001470230">
    <property type="component" value="Unassembled WGS sequence"/>
</dbReference>
<dbReference type="InterPro" id="IPR009057">
    <property type="entry name" value="Homeodomain-like_sf"/>
</dbReference>
<evidence type="ECO:0000313" key="9">
    <source>
        <dbReference type="Proteomes" id="UP001470230"/>
    </source>
</evidence>
<keyword evidence="4" id="KW-0539">Nucleus</keyword>
<dbReference type="Pfam" id="PF13921">
    <property type="entry name" value="Myb_DNA-bind_6"/>
    <property type="match status" value="1"/>
</dbReference>
<evidence type="ECO:0000256" key="2">
    <source>
        <dbReference type="ARBA" id="ARBA00023125"/>
    </source>
</evidence>
<sequence>MSFDENPKEEYSNNENINTPVRSRFSAEEDAKLVELQQQQLDWNEISRQIGNRSPRQCRERFQNYLDPDLNKSTWTPDEDNLLLKKESEMGKKWKKMMPYFQNRSNVNIKNRFTTLQNRKKANERLIKQNETNSEQLNYENARKMQMASIYQQSQQLQQFQQMQSYQQFQQNSMQTMINDQYQTPQVLPQMLLPNSNISPPNYDQRSTFNPGYSQSSLDYFQQIQQNAQFQQQSEQLQRQKTQQAQQLKSEEQIVERQLQQQEESSFKMYETQKQSGKSNKLDLSEQNKRQEENSQTKNPNQKPPPSDKNKNDKIIDEVFDDDQEIQLMWNFLDSDVGQKNNFF</sequence>
<evidence type="ECO:0000259" key="6">
    <source>
        <dbReference type="PROSITE" id="PS50090"/>
    </source>
</evidence>
<dbReference type="SUPFAM" id="SSF46689">
    <property type="entry name" value="Homeodomain-like"/>
    <property type="match status" value="1"/>
</dbReference>
<feature type="compositionally biased region" description="Basic and acidic residues" evidence="5">
    <location>
        <begin position="280"/>
        <end position="295"/>
    </location>
</feature>
<dbReference type="PANTHER" id="PTHR46621">
    <property type="entry name" value="SNRNA-ACTIVATING PROTEIN COMPLEX SUBUNIT 4"/>
    <property type="match status" value="1"/>
</dbReference>
<feature type="domain" description="Myb-like" evidence="6">
    <location>
        <begin position="22"/>
        <end position="66"/>
    </location>
</feature>
<keyword evidence="9" id="KW-1185">Reference proteome</keyword>
<keyword evidence="2" id="KW-0238">DNA-binding</keyword>
<evidence type="ECO:0000259" key="7">
    <source>
        <dbReference type="PROSITE" id="PS51294"/>
    </source>
</evidence>
<evidence type="ECO:0000256" key="5">
    <source>
        <dbReference type="SAM" id="MobiDB-lite"/>
    </source>
</evidence>
<feature type="domain" description="Myb-like" evidence="6">
    <location>
        <begin position="67"/>
        <end position="117"/>
    </location>
</feature>
<dbReference type="PANTHER" id="PTHR46621:SF1">
    <property type="entry name" value="SNRNA-ACTIVATING PROTEIN COMPLEX SUBUNIT 4"/>
    <property type="match status" value="1"/>
</dbReference>
<dbReference type="InterPro" id="IPR001005">
    <property type="entry name" value="SANT/Myb"/>
</dbReference>
<dbReference type="EMBL" id="JAPFFF010000058">
    <property type="protein sequence ID" value="KAK8837827.1"/>
    <property type="molecule type" value="Genomic_DNA"/>
</dbReference>
<name>A0ABR2GWR2_9EUKA</name>
<dbReference type="CDD" id="cd00167">
    <property type="entry name" value="SANT"/>
    <property type="match status" value="1"/>
</dbReference>
<feature type="compositionally biased region" description="Basic and acidic residues" evidence="5">
    <location>
        <begin position="306"/>
        <end position="317"/>
    </location>
</feature>
<dbReference type="PROSITE" id="PS50090">
    <property type="entry name" value="MYB_LIKE"/>
    <property type="match status" value="2"/>
</dbReference>
<dbReference type="PROSITE" id="PS51294">
    <property type="entry name" value="HTH_MYB"/>
    <property type="match status" value="2"/>
</dbReference>
<reference evidence="8 9" key="1">
    <citation type="submission" date="2024-04" db="EMBL/GenBank/DDBJ databases">
        <title>Tritrichomonas musculus Genome.</title>
        <authorList>
            <person name="Alves-Ferreira E."/>
            <person name="Grigg M."/>
            <person name="Lorenzi H."/>
            <person name="Galac M."/>
        </authorList>
    </citation>
    <scope>NUCLEOTIDE SEQUENCE [LARGE SCALE GENOMIC DNA]</scope>
    <source>
        <strain evidence="8 9">EAF2021</strain>
    </source>
</reference>
<gene>
    <name evidence="8" type="ORF">M9Y10_036365</name>
</gene>
<organism evidence="8 9">
    <name type="scientific">Tritrichomonas musculus</name>
    <dbReference type="NCBI Taxonomy" id="1915356"/>
    <lineage>
        <taxon>Eukaryota</taxon>
        <taxon>Metamonada</taxon>
        <taxon>Parabasalia</taxon>
        <taxon>Tritrichomonadida</taxon>
        <taxon>Tritrichomonadidae</taxon>
        <taxon>Tritrichomonas</taxon>
    </lineage>
</organism>
<protein>
    <recommendedName>
        <fullName evidence="10">Myb-like DNA-binding domain containing protein</fullName>
    </recommendedName>
</protein>
<dbReference type="InterPro" id="IPR051575">
    <property type="entry name" value="Myb-like_DNA-bd"/>
</dbReference>
<comment type="caution">
    <text evidence="8">The sequence shown here is derived from an EMBL/GenBank/DDBJ whole genome shotgun (WGS) entry which is preliminary data.</text>
</comment>
<evidence type="ECO:0000313" key="8">
    <source>
        <dbReference type="EMBL" id="KAK8837827.1"/>
    </source>
</evidence>
<evidence type="ECO:0000256" key="3">
    <source>
        <dbReference type="ARBA" id="ARBA00023163"/>
    </source>
</evidence>
<dbReference type="InterPro" id="IPR017930">
    <property type="entry name" value="Myb_dom"/>
</dbReference>
<accession>A0ABR2GWR2</accession>
<evidence type="ECO:0000256" key="1">
    <source>
        <dbReference type="ARBA" id="ARBA00023015"/>
    </source>
</evidence>
<evidence type="ECO:0000256" key="4">
    <source>
        <dbReference type="ARBA" id="ARBA00023242"/>
    </source>
</evidence>
<feature type="domain" description="HTH myb-type" evidence="7">
    <location>
        <begin position="21"/>
        <end position="66"/>
    </location>
</feature>
<proteinExistence type="predicted"/>
<feature type="region of interest" description="Disordered" evidence="5">
    <location>
        <begin position="257"/>
        <end position="318"/>
    </location>
</feature>
<feature type="compositionally biased region" description="Basic and acidic residues" evidence="5">
    <location>
        <begin position="1"/>
        <end position="11"/>
    </location>
</feature>